<evidence type="ECO:0000313" key="3">
    <source>
        <dbReference type="Proteomes" id="UP001498476"/>
    </source>
</evidence>
<feature type="compositionally biased region" description="Low complexity" evidence="1">
    <location>
        <begin position="230"/>
        <end position="248"/>
    </location>
</feature>
<evidence type="ECO:0000313" key="2">
    <source>
        <dbReference type="EMBL" id="KAK7397805.1"/>
    </source>
</evidence>
<accession>A0ABR1GI66</accession>
<gene>
    <name evidence="2" type="ORF">QQX98_012829</name>
</gene>
<comment type="caution">
    <text evidence="2">The sequence shown here is derived from an EMBL/GenBank/DDBJ whole genome shotgun (WGS) entry which is preliminary data.</text>
</comment>
<proteinExistence type="predicted"/>
<evidence type="ECO:0008006" key="4">
    <source>
        <dbReference type="Google" id="ProtNLM"/>
    </source>
</evidence>
<feature type="region of interest" description="Disordered" evidence="1">
    <location>
        <begin position="194"/>
        <end position="377"/>
    </location>
</feature>
<evidence type="ECO:0000256" key="1">
    <source>
        <dbReference type="SAM" id="MobiDB-lite"/>
    </source>
</evidence>
<dbReference type="EMBL" id="JAZAVJ010000431">
    <property type="protein sequence ID" value="KAK7397805.1"/>
    <property type="molecule type" value="Genomic_DNA"/>
</dbReference>
<sequence>MTPSTPVESPRDLVLYNPEDGAGAHALERGFTTPKPLSTRLLTPSSTNDGLWSSEMVDTASADLVARTVLAHPRLPDLLNYILQAQNEGVALNDGFILAISNLSTQQRWQVASFAHNLSQACDALGDDNLYPMNEQIDGGYEQMPTEDGDNDIDDVLVEKRPIELASIEPQSTQSEIFQCASIEFGLVEPGLFEDGSIDPGFINPEPAEPEPVEPGSSDSEPLESGFLDSESVNSESINSESESVGSEYVDSEPLEPQPAEPEPAEPEPVEPEPVVPEPVEPELAEPGVLNPTPVDPAPVELDTVDPDTCRTEISEALAQSHFQHDGVSNPHCRRFESTEAESSQHSSSFRPATSFPTTVPCDRPDPDLATSSAAASDTIIVGSLPDSEPTTIEGAASPSAPPEVVSIDQRDDDEQINFELIEKSIEDFVYTACEQVLLFSTPSSKSEATYKGPYHPFNVENGKNRAQWSDGSGWISLLLAAEGERHKSSLRFALHTQGFSKWHASQVESLEEGSARKAAQEVTGKLLGPKPNKDEAKQNEWERRRKKFNTWLSCERKWSLLTRELGDGILLIDAWYLAKCKDSELRIVIDGLRRNPEKMTVLRLLADQIKLLIDKTQTSPAQFRNELATKNLAFSGPGSPTDNADLGSLYHQIQDSCTGSTQLVVKDTDFVMNMSSLQKLVTKKWMNDEIIFACLHLSDKFSFVRVGFSIPLQKQTRARGIMQRPFEKASKQIAEWQSQVQSETRLICIFLLLLPDNHFSLLEINEGDSALYHYTLMDKAENSGIKVRIPYIIQKC</sequence>
<organism evidence="2 3">
    <name type="scientific">Neonectria punicea</name>
    <dbReference type="NCBI Taxonomy" id="979145"/>
    <lineage>
        <taxon>Eukaryota</taxon>
        <taxon>Fungi</taxon>
        <taxon>Dikarya</taxon>
        <taxon>Ascomycota</taxon>
        <taxon>Pezizomycotina</taxon>
        <taxon>Sordariomycetes</taxon>
        <taxon>Hypocreomycetidae</taxon>
        <taxon>Hypocreales</taxon>
        <taxon>Nectriaceae</taxon>
        <taxon>Neonectria</taxon>
    </lineage>
</organism>
<keyword evidence="3" id="KW-1185">Reference proteome</keyword>
<reference evidence="2 3" key="1">
    <citation type="journal article" date="2025" name="Microbiol. Resour. Announc.">
        <title>Draft genome sequences for Neonectria magnoliae and Neonectria punicea, canker pathogens of Liriodendron tulipifera and Acer saccharum in West Virginia.</title>
        <authorList>
            <person name="Petronek H.M."/>
            <person name="Kasson M.T."/>
            <person name="Metheny A.M."/>
            <person name="Stauder C.M."/>
            <person name="Lovett B."/>
            <person name="Lynch S.C."/>
            <person name="Garnas J.R."/>
            <person name="Kasson L.R."/>
            <person name="Stajich J.E."/>
        </authorList>
    </citation>
    <scope>NUCLEOTIDE SEQUENCE [LARGE SCALE GENOMIC DNA]</scope>
    <source>
        <strain evidence="2 3">NRRL 64653</strain>
    </source>
</reference>
<name>A0ABR1GI66_9HYPO</name>
<protein>
    <recommendedName>
        <fullName evidence="4">Ubiquitin-like protease family profile domain-containing protein</fullName>
    </recommendedName>
</protein>
<dbReference type="Proteomes" id="UP001498476">
    <property type="component" value="Unassembled WGS sequence"/>
</dbReference>